<dbReference type="InterPro" id="IPR041698">
    <property type="entry name" value="Methyltransf_25"/>
</dbReference>
<dbReference type="Pfam" id="PF13649">
    <property type="entry name" value="Methyltransf_25"/>
    <property type="match status" value="1"/>
</dbReference>
<keyword evidence="4" id="KW-1185">Reference proteome</keyword>
<comment type="caution">
    <text evidence="3">The sequence shown here is derived from an EMBL/GenBank/DDBJ whole genome shotgun (WGS) entry which is preliminary data.</text>
</comment>
<dbReference type="CDD" id="cd02440">
    <property type="entry name" value="AdoMet_MTases"/>
    <property type="match status" value="1"/>
</dbReference>
<feature type="domain" description="Methyltransferase" evidence="2">
    <location>
        <begin position="46"/>
        <end position="141"/>
    </location>
</feature>
<dbReference type="SUPFAM" id="SSF53335">
    <property type="entry name" value="S-adenosyl-L-methionine-dependent methyltransferases"/>
    <property type="match status" value="1"/>
</dbReference>
<keyword evidence="3" id="KW-0489">Methyltransferase</keyword>
<dbReference type="EMBL" id="JBHPBY010000105">
    <property type="protein sequence ID" value="MFC1850524.1"/>
    <property type="molecule type" value="Genomic_DNA"/>
</dbReference>
<gene>
    <name evidence="3" type="ORF">ACFL27_10065</name>
</gene>
<dbReference type="PANTHER" id="PTHR43861">
    <property type="entry name" value="TRANS-ACONITATE 2-METHYLTRANSFERASE-RELATED"/>
    <property type="match status" value="1"/>
</dbReference>
<evidence type="ECO:0000256" key="1">
    <source>
        <dbReference type="ARBA" id="ARBA00022679"/>
    </source>
</evidence>
<dbReference type="InterPro" id="IPR029063">
    <property type="entry name" value="SAM-dependent_MTases_sf"/>
</dbReference>
<sequence length="246" mass="28694">MKEWHEGEMFWEVMYPKLFSPMRWEMATQEVEHIITLLDLHPDLSVLDLCCGPGRHSLEFARRQYAVTGVDRTERYIAAARHRAESAQLQIEFIKDDMRTFYRSGAFDVVLNLFTSFGYFSDPAADQVVLKNIHTSLKPEGLVIFEMIGKEILARIYQPRDWFEDQGKLFLEERKPSPDWCRMDNRWIVVDESGRQEVEFSHRIFSGGEMKLLLLQAGFLSVQIYGNLAGEPYNHQATRLVVVARK</sequence>
<dbReference type="PANTHER" id="PTHR43861:SF3">
    <property type="entry name" value="PUTATIVE (AFU_ORTHOLOGUE AFUA_2G14390)-RELATED"/>
    <property type="match status" value="1"/>
</dbReference>
<dbReference type="GO" id="GO:0032259">
    <property type="term" value="P:methylation"/>
    <property type="evidence" value="ECO:0007669"/>
    <property type="project" value="UniProtKB-KW"/>
</dbReference>
<dbReference type="Gene3D" id="3.40.50.150">
    <property type="entry name" value="Vaccinia Virus protein VP39"/>
    <property type="match status" value="1"/>
</dbReference>
<dbReference type="GO" id="GO:0008168">
    <property type="term" value="F:methyltransferase activity"/>
    <property type="evidence" value="ECO:0007669"/>
    <property type="project" value="UniProtKB-KW"/>
</dbReference>
<keyword evidence="1 3" id="KW-0808">Transferase</keyword>
<proteinExistence type="predicted"/>
<organism evidence="3 4">
    <name type="scientific">candidate division CSSED10-310 bacterium</name>
    <dbReference type="NCBI Taxonomy" id="2855610"/>
    <lineage>
        <taxon>Bacteria</taxon>
        <taxon>Bacteria division CSSED10-310</taxon>
    </lineage>
</organism>
<dbReference type="Proteomes" id="UP001594351">
    <property type="component" value="Unassembled WGS sequence"/>
</dbReference>
<accession>A0ABV6YWE5</accession>
<evidence type="ECO:0000313" key="4">
    <source>
        <dbReference type="Proteomes" id="UP001594351"/>
    </source>
</evidence>
<evidence type="ECO:0000259" key="2">
    <source>
        <dbReference type="Pfam" id="PF13649"/>
    </source>
</evidence>
<name>A0ABV6YWE5_UNCC1</name>
<evidence type="ECO:0000313" key="3">
    <source>
        <dbReference type="EMBL" id="MFC1850524.1"/>
    </source>
</evidence>
<protein>
    <submittedName>
        <fullName evidence="3">Class I SAM-dependent methyltransferase</fullName>
        <ecNumber evidence="3">2.1.1.-</ecNumber>
    </submittedName>
</protein>
<dbReference type="Gene3D" id="2.20.25.110">
    <property type="entry name" value="S-adenosyl-L-methionine-dependent methyltransferases"/>
    <property type="match status" value="1"/>
</dbReference>
<reference evidence="3 4" key="1">
    <citation type="submission" date="2024-09" db="EMBL/GenBank/DDBJ databases">
        <title>Laminarin stimulates single cell rates of sulfate reduction while oxygen inhibits transcriptomic activity in coastal marine sediment.</title>
        <authorList>
            <person name="Lindsay M."/>
            <person name="Orcutt B."/>
            <person name="Emerson D."/>
            <person name="Stepanauskas R."/>
            <person name="D'Angelo T."/>
        </authorList>
    </citation>
    <scope>NUCLEOTIDE SEQUENCE [LARGE SCALE GENOMIC DNA]</scope>
    <source>
        <strain evidence="3">SAG AM-311-K15</strain>
    </source>
</reference>
<dbReference type="EC" id="2.1.1.-" evidence="3"/>